<feature type="transmembrane region" description="Helical" evidence="1">
    <location>
        <begin position="7"/>
        <end position="32"/>
    </location>
</feature>
<proteinExistence type="predicted"/>
<gene>
    <name evidence="2" type="ORF">B0T21DRAFT_141774</name>
</gene>
<reference evidence="2" key="1">
    <citation type="submission" date="2023-06" db="EMBL/GenBank/DDBJ databases">
        <title>Genome-scale phylogeny and comparative genomics of the fungal order Sordariales.</title>
        <authorList>
            <consortium name="Lawrence Berkeley National Laboratory"/>
            <person name="Hensen N."/>
            <person name="Bonometti L."/>
            <person name="Westerberg I."/>
            <person name="Brannstrom I.O."/>
            <person name="Guillou S."/>
            <person name="Cros-Aarteil S."/>
            <person name="Calhoun S."/>
            <person name="Haridas S."/>
            <person name="Kuo A."/>
            <person name="Mondo S."/>
            <person name="Pangilinan J."/>
            <person name="Riley R."/>
            <person name="Labutti K."/>
            <person name="Andreopoulos B."/>
            <person name="Lipzen A."/>
            <person name="Chen C."/>
            <person name="Yanf M."/>
            <person name="Daum C."/>
            <person name="Ng V."/>
            <person name="Clum A."/>
            <person name="Steindorff A."/>
            <person name="Ohm R."/>
            <person name="Martin F."/>
            <person name="Silar P."/>
            <person name="Natvig D."/>
            <person name="Lalanne C."/>
            <person name="Gautier V."/>
            <person name="Ament-Velasquez S.L."/>
            <person name="Kruys A."/>
            <person name="Hutchinson M.I."/>
            <person name="Powell A.J."/>
            <person name="Barry K."/>
            <person name="Miller A.N."/>
            <person name="Grigoriev I.V."/>
            <person name="Debuchy R."/>
            <person name="Gladieux P."/>
            <person name="Thoren M.H."/>
            <person name="Johannesson H."/>
        </authorList>
    </citation>
    <scope>NUCLEOTIDE SEQUENCE</scope>
    <source>
        <strain evidence="2">CBS 540.89</strain>
    </source>
</reference>
<evidence type="ECO:0000313" key="2">
    <source>
        <dbReference type="EMBL" id="KAK0739389.1"/>
    </source>
</evidence>
<dbReference type="Proteomes" id="UP001172159">
    <property type="component" value="Unassembled WGS sequence"/>
</dbReference>
<feature type="transmembrane region" description="Helical" evidence="1">
    <location>
        <begin position="38"/>
        <end position="55"/>
    </location>
</feature>
<evidence type="ECO:0000313" key="3">
    <source>
        <dbReference type="Proteomes" id="UP001172159"/>
    </source>
</evidence>
<dbReference type="EMBL" id="JAUKTV010000004">
    <property type="protein sequence ID" value="KAK0739389.1"/>
    <property type="molecule type" value="Genomic_DNA"/>
</dbReference>
<keyword evidence="1" id="KW-0472">Membrane</keyword>
<sequence length="79" mass="9082">MGLAERTVALVEVVFYLVLFSPSRLVLLTYLVGLGSLLVFYFMYICTCTTLYITTHGLRVRAKRRTTGLGRWMSYRHEG</sequence>
<keyword evidence="3" id="KW-1185">Reference proteome</keyword>
<comment type="caution">
    <text evidence="2">The sequence shown here is derived from an EMBL/GenBank/DDBJ whole genome shotgun (WGS) entry which is preliminary data.</text>
</comment>
<organism evidence="2 3">
    <name type="scientific">Apiosordaria backusii</name>
    <dbReference type="NCBI Taxonomy" id="314023"/>
    <lineage>
        <taxon>Eukaryota</taxon>
        <taxon>Fungi</taxon>
        <taxon>Dikarya</taxon>
        <taxon>Ascomycota</taxon>
        <taxon>Pezizomycotina</taxon>
        <taxon>Sordariomycetes</taxon>
        <taxon>Sordariomycetidae</taxon>
        <taxon>Sordariales</taxon>
        <taxon>Lasiosphaeriaceae</taxon>
        <taxon>Apiosordaria</taxon>
    </lineage>
</organism>
<evidence type="ECO:0000256" key="1">
    <source>
        <dbReference type="SAM" id="Phobius"/>
    </source>
</evidence>
<protein>
    <submittedName>
        <fullName evidence="2">Uncharacterized protein</fullName>
    </submittedName>
</protein>
<keyword evidence="1" id="KW-1133">Transmembrane helix</keyword>
<dbReference type="AlphaFoldDB" id="A0AA40BS43"/>
<keyword evidence="1" id="KW-0812">Transmembrane</keyword>
<name>A0AA40BS43_9PEZI</name>
<accession>A0AA40BS43</accession>